<feature type="region of interest" description="Disordered" evidence="1">
    <location>
        <begin position="317"/>
        <end position="497"/>
    </location>
</feature>
<evidence type="ECO:0008006" key="4">
    <source>
        <dbReference type="Google" id="ProtNLM"/>
    </source>
</evidence>
<dbReference type="EMBL" id="BONW01000039">
    <property type="protein sequence ID" value="GIG91677.1"/>
    <property type="molecule type" value="Genomic_DNA"/>
</dbReference>
<name>A0ABQ4EAB1_9ACTN</name>
<feature type="compositionally biased region" description="Low complexity" evidence="1">
    <location>
        <begin position="280"/>
        <end position="289"/>
    </location>
</feature>
<protein>
    <recommendedName>
        <fullName evidence="4">PPE family domain-containing protein</fullName>
    </recommendedName>
</protein>
<feature type="compositionally biased region" description="Gly residues" evidence="1">
    <location>
        <begin position="431"/>
        <end position="442"/>
    </location>
</feature>
<feature type="compositionally biased region" description="Low complexity" evidence="1">
    <location>
        <begin position="351"/>
        <end position="360"/>
    </location>
</feature>
<dbReference type="Proteomes" id="UP000646749">
    <property type="component" value="Unassembled WGS sequence"/>
</dbReference>
<feature type="compositionally biased region" description="Basic and acidic residues" evidence="1">
    <location>
        <begin position="449"/>
        <end position="462"/>
    </location>
</feature>
<evidence type="ECO:0000313" key="3">
    <source>
        <dbReference type="Proteomes" id="UP000646749"/>
    </source>
</evidence>
<feature type="region of interest" description="Disordered" evidence="1">
    <location>
        <begin position="192"/>
        <end position="305"/>
    </location>
</feature>
<reference evidence="2 3" key="1">
    <citation type="submission" date="2021-01" db="EMBL/GenBank/DDBJ databases">
        <title>Whole genome shotgun sequence of Plantactinospora endophytica NBRC 110450.</title>
        <authorList>
            <person name="Komaki H."/>
            <person name="Tamura T."/>
        </authorList>
    </citation>
    <scope>NUCLEOTIDE SEQUENCE [LARGE SCALE GENOMIC DNA]</scope>
    <source>
        <strain evidence="2 3">NBRC 110450</strain>
    </source>
</reference>
<gene>
    <name evidence="2" type="ORF">Pen02_66130</name>
</gene>
<feature type="compositionally biased region" description="Basic and acidic residues" evidence="1">
    <location>
        <begin position="239"/>
        <end position="249"/>
    </location>
</feature>
<evidence type="ECO:0000313" key="2">
    <source>
        <dbReference type="EMBL" id="GIG91677.1"/>
    </source>
</evidence>
<feature type="compositionally biased region" description="Pro residues" evidence="1">
    <location>
        <begin position="317"/>
        <end position="332"/>
    </location>
</feature>
<feature type="compositionally biased region" description="Low complexity" evidence="1">
    <location>
        <begin position="383"/>
        <end position="411"/>
    </location>
</feature>
<dbReference type="RefSeq" id="WP_203870025.1">
    <property type="nucleotide sequence ID" value="NZ_BONW01000039.1"/>
</dbReference>
<sequence>MAEDYIPRLWRLVDAARQRLQPSRDQVAAWERASSMLGGHASRLQDCRNQLAGLWPPEQNAASAAYMVELDRLIEASRQTSTAAQNNATHIGHVADAIEQARTKLEPIYNEYLENQRKLADYQRQVELAGDVGGVVGGAAGSRFGLTALGQKAGDFLGEGAMTLLTDPPVSDAQQAALVARARAVQVEMDGAARDGGGRIQPPPEYLPPPVPRGDDARQFDDDSDGTVRPPVVNPPPRRRAEAEREESRPGFIEGTPPPDLHTELTPEQVTPPRYPVDDGPTLTGVAPPTTAPPPPVAPVPPGPPVGAPPPVSPVVPPTIGVPPPLGGPPGTGPGLGGVPRSTGAPGKVPGFGPAATTGVPPGGVIGARPGGGVAVPPGGVGAPRAGGVPRGINPVGGVIGPPGASGARSGAAGGIGAGPAGARSGTRRSGAGGASGSGVPGTLGSARGRRDADEPDGREWDPDNPWEVEQGVAPEIEPNREAGRHEPGGGVLGKDR</sequence>
<feature type="compositionally biased region" description="Pro residues" evidence="1">
    <location>
        <begin position="290"/>
        <end position="305"/>
    </location>
</feature>
<proteinExistence type="predicted"/>
<keyword evidence="3" id="KW-1185">Reference proteome</keyword>
<feature type="compositionally biased region" description="Low complexity" evidence="1">
    <location>
        <begin position="421"/>
        <end position="430"/>
    </location>
</feature>
<accession>A0ABQ4EAB1</accession>
<evidence type="ECO:0000256" key="1">
    <source>
        <dbReference type="SAM" id="MobiDB-lite"/>
    </source>
</evidence>
<comment type="caution">
    <text evidence="2">The sequence shown here is derived from an EMBL/GenBank/DDBJ whole genome shotgun (WGS) entry which is preliminary data.</text>
</comment>
<organism evidence="2 3">
    <name type="scientific">Plantactinospora endophytica</name>
    <dbReference type="NCBI Taxonomy" id="673535"/>
    <lineage>
        <taxon>Bacteria</taxon>
        <taxon>Bacillati</taxon>
        <taxon>Actinomycetota</taxon>
        <taxon>Actinomycetes</taxon>
        <taxon>Micromonosporales</taxon>
        <taxon>Micromonosporaceae</taxon>
        <taxon>Plantactinospora</taxon>
    </lineage>
</organism>
<feature type="compositionally biased region" description="Basic and acidic residues" evidence="1">
    <location>
        <begin position="478"/>
        <end position="497"/>
    </location>
</feature>
<feature type="compositionally biased region" description="Gly residues" evidence="1">
    <location>
        <begin position="361"/>
        <end position="382"/>
    </location>
</feature>
<feature type="compositionally biased region" description="Pro residues" evidence="1">
    <location>
        <begin position="201"/>
        <end position="212"/>
    </location>
</feature>